<dbReference type="RefSeq" id="XP_041547699.1">
    <property type="nucleotide sequence ID" value="XM_041683438.1"/>
</dbReference>
<gene>
    <name evidence="1" type="ORF">AKAW2_70815A</name>
</gene>
<dbReference type="AlphaFoldDB" id="A0A7R7WJ16"/>
<reference evidence="1" key="2">
    <citation type="submission" date="2021-02" db="EMBL/GenBank/DDBJ databases">
        <title>Aspergillus luchuensis mut. kawachii IFO 4304 genome sequence.</title>
        <authorList>
            <person name="Mori K."/>
            <person name="Kadooka C."/>
            <person name="Goto M."/>
            <person name="Futagami T."/>
        </authorList>
    </citation>
    <scope>NUCLEOTIDE SEQUENCE</scope>
    <source>
        <strain evidence="1">IFO 4308</strain>
    </source>
</reference>
<name>A0A7R7WJ16_ASPKA</name>
<dbReference type="Proteomes" id="UP000661280">
    <property type="component" value="Chromosome 7"/>
</dbReference>
<dbReference type="EMBL" id="AP024431">
    <property type="protein sequence ID" value="BCS03937.1"/>
    <property type="molecule type" value="Genomic_DNA"/>
</dbReference>
<dbReference type="KEGG" id="aluc:AKAW2_70815A"/>
<evidence type="ECO:0000313" key="2">
    <source>
        <dbReference type="Proteomes" id="UP000661280"/>
    </source>
</evidence>
<proteinExistence type="predicted"/>
<protein>
    <submittedName>
        <fullName evidence="1">Uncharacterized protein</fullName>
    </submittedName>
</protein>
<evidence type="ECO:0000313" key="1">
    <source>
        <dbReference type="EMBL" id="BCS03937.1"/>
    </source>
</evidence>
<accession>A0A7R7WJ16</accession>
<reference evidence="1" key="1">
    <citation type="submission" date="2021-01" db="EMBL/GenBank/DDBJ databases">
        <authorList>
            <consortium name="Aspergillus luchuensis mut. kawachii IFO 4304 genome sequencing consortium"/>
            <person name="Kazuki M."/>
            <person name="Futagami T."/>
        </authorList>
    </citation>
    <scope>NUCLEOTIDE SEQUENCE</scope>
    <source>
        <strain evidence="1">IFO 4308</strain>
    </source>
</reference>
<organism evidence="1 2">
    <name type="scientific">Aspergillus kawachii</name>
    <name type="common">White koji mold</name>
    <name type="synonym">Aspergillus awamori var. kawachi</name>
    <dbReference type="NCBI Taxonomy" id="1069201"/>
    <lineage>
        <taxon>Eukaryota</taxon>
        <taxon>Fungi</taxon>
        <taxon>Dikarya</taxon>
        <taxon>Ascomycota</taxon>
        <taxon>Pezizomycotina</taxon>
        <taxon>Eurotiomycetes</taxon>
        <taxon>Eurotiomycetidae</taxon>
        <taxon>Eurotiales</taxon>
        <taxon>Aspergillaceae</taxon>
        <taxon>Aspergillus</taxon>
        <taxon>Aspergillus subgen. Circumdati</taxon>
    </lineage>
</organism>
<dbReference type="GeneID" id="64965258"/>
<sequence length="99" mass="11255">MPHQMPLFTFANSRHLLDTYSSSWYNPCDVVHFSDVSGSTEQRAMWAKDCEFGYMSLKWQPNQQYSFGSCVPETKVVERIFVVFCTEVGKSGSPSTAAR</sequence>
<keyword evidence="2" id="KW-1185">Reference proteome</keyword>